<keyword evidence="2" id="KW-1185">Reference proteome</keyword>
<dbReference type="AlphaFoldDB" id="A0A6N7QSA2"/>
<name>A0A6N7QSA2_9GAMM</name>
<dbReference type="EMBL" id="WJPP01000003">
    <property type="protein sequence ID" value="MRH78283.1"/>
    <property type="molecule type" value="Genomic_DNA"/>
</dbReference>
<evidence type="ECO:0008006" key="3">
    <source>
        <dbReference type="Google" id="ProtNLM"/>
    </source>
</evidence>
<organism evidence="1 2">
    <name type="scientific">Spiribacter salilacus</name>
    <dbReference type="NCBI Taxonomy" id="2664894"/>
    <lineage>
        <taxon>Bacteria</taxon>
        <taxon>Pseudomonadati</taxon>
        <taxon>Pseudomonadota</taxon>
        <taxon>Gammaproteobacteria</taxon>
        <taxon>Chromatiales</taxon>
        <taxon>Ectothiorhodospiraceae</taxon>
        <taxon>Spiribacter</taxon>
    </lineage>
</organism>
<proteinExistence type="predicted"/>
<evidence type="ECO:0000313" key="1">
    <source>
        <dbReference type="EMBL" id="MRH78283.1"/>
    </source>
</evidence>
<dbReference type="RefSeq" id="WP_153719342.1">
    <property type="nucleotide sequence ID" value="NZ_WJPP01000003.1"/>
</dbReference>
<evidence type="ECO:0000313" key="2">
    <source>
        <dbReference type="Proteomes" id="UP000433788"/>
    </source>
</evidence>
<comment type="caution">
    <text evidence="1">The sequence shown here is derived from an EMBL/GenBank/DDBJ whole genome shotgun (WGS) entry which is preliminary data.</text>
</comment>
<reference evidence="1 2" key="1">
    <citation type="submission" date="2019-11" db="EMBL/GenBank/DDBJ databases">
        <authorList>
            <person name="Zhang X.Y."/>
        </authorList>
    </citation>
    <scope>NUCLEOTIDE SEQUENCE [LARGE SCALE GENOMIC DNA]</scope>
    <source>
        <strain evidence="1 2">C176</strain>
    </source>
</reference>
<accession>A0A6N7QSA2</accession>
<sequence length="265" mass="29951">MSHNVPARFARYIGIDYSGAKTADASLPGLRIYQAEGDTPPREVLPPPSARRKYWSRRGVFNWLSKQLAVGPPTIIGIDHGFSFPLAYFERYALAPNWPDFLADFQAHWPTDQDEITVEKIRRSASDGLANRSGSARWRRLCEQRTKAKSVFHFDVPGSVAKSTHAGLPWLRRLREQFPSSLHFWPFDGWLPPAGHSVITEIYPSLWSHALPRADRTPDQQDAYAVATWLQVTDQQGLLPEYFQPLLSPSEAEMAGIEGWILGVK</sequence>
<dbReference type="Proteomes" id="UP000433788">
    <property type="component" value="Unassembled WGS sequence"/>
</dbReference>
<gene>
    <name evidence="1" type="ORF">GH984_06150</name>
</gene>
<protein>
    <recommendedName>
        <fullName evidence="3">DUF429 domain-containing protein</fullName>
    </recommendedName>
</protein>